<dbReference type="PRINTS" id="PR00237">
    <property type="entry name" value="GPCRRHODOPSN"/>
</dbReference>
<dbReference type="InterPro" id="IPR017452">
    <property type="entry name" value="GPCR_Rhodpsn_7TM"/>
</dbReference>
<evidence type="ECO:0000256" key="4">
    <source>
        <dbReference type="ARBA" id="ARBA00022692"/>
    </source>
</evidence>
<dbReference type="InterPro" id="IPR000725">
    <property type="entry name" value="Olfact_rcpt"/>
</dbReference>
<dbReference type="AlphaFoldDB" id="A0A7N4NY63"/>
<gene>
    <name evidence="13" type="primary">LOC100931003</name>
</gene>
<dbReference type="PROSITE" id="PS50262">
    <property type="entry name" value="G_PROTEIN_RECEP_F1_2"/>
    <property type="match status" value="1"/>
</dbReference>
<dbReference type="GeneTree" id="ENSGT01140000282496"/>
<dbReference type="GO" id="GO:0004984">
    <property type="term" value="F:olfactory receptor activity"/>
    <property type="evidence" value="ECO:0007669"/>
    <property type="project" value="InterPro"/>
</dbReference>
<dbReference type="Proteomes" id="UP000007648">
    <property type="component" value="Unassembled WGS sequence"/>
</dbReference>
<name>A0A7N4NY63_SARHA</name>
<organism evidence="13 14">
    <name type="scientific">Sarcophilus harrisii</name>
    <name type="common">Tasmanian devil</name>
    <name type="synonym">Sarcophilus laniarius</name>
    <dbReference type="NCBI Taxonomy" id="9305"/>
    <lineage>
        <taxon>Eukaryota</taxon>
        <taxon>Metazoa</taxon>
        <taxon>Chordata</taxon>
        <taxon>Craniata</taxon>
        <taxon>Vertebrata</taxon>
        <taxon>Euteleostomi</taxon>
        <taxon>Mammalia</taxon>
        <taxon>Metatheria</taxon>
        <taxon>Dasyuromorphia</taxon>
        <taxon>Dasyuridae</taxon>
        <taxon>Sarcophilus</taxon>
    </lineage>
</organism>
<keyword evidence="9" id="KW-0675">Receptor</keyword>
<feature type="transmembrane region" description="Helical" evidence="11">
    <location>
        <begin position="92"/>
        <end position="118"/>
    </location>
</feature>
<keyword evidence="7" id="KW-0297">G-protein coupled receptor</keyword>
<keyword evidence="8 11" id="KW-0472">Membrane</keyword>
<dbReference type="PRINTS" id="PR00245">
    <property type="entry name" value="OLFACTORYR"/>
</dbReference>
<evidence type="ECO:0000259" key="12">
    <source>
        <dbReference type="PROSITE" id="PS50262"/>
    </source>
</evidence>
<evidence type="ECO:0000256" key="6">
    <source>
        <dbReference type="ARBA" id="ARBA00022989"/>
    </source>
</evidence>
<reference evidence="13" key="3">
    <citation type="submission" date="2025-09" db="UniProtKB">
        <authorList>
            <consortium name="Ensembl"/>
        </authorList>
    </citation>
    <scope>IDENTIFICATION</scope>
</reference>
<keyword evidence="4 11" id="KW-0812">Transmembrane</keyword>
<keyword evidence="2" id="KW-1003">Cell membrane</keyword>
<reference evidence="13" key="2">
    <citation type="submission" date="2025-08" db="UniProtKB">
        <authorList>
            <consortium name="Ensembl"/>
        </authorList>
    </citation>
    <scope>IDENTIFICATION</scope>
</reference>
<dbReference type="FunFam" id="1.20.1070.10:FF:000005">
    <property type="entry name" value="Olfactory receptor"/>
    <property type="match status" value="1"/>
</dbReference>
<evidence type="ECO:0000313" key="14">
    <source>
        <dbReference type="Proteomes" id="UP000007648"/>
    </source>
</evidence>
<comment type="subcellular location">
    <subcellularLocation>
        <location evidence="1">Cell membrane</location>
        <topology evidence="1">Multi-pass membrane protein</topology>
    </subcellularLocation>
</comment>
<feature type="transmembrane region" description="Helical" evidence="11">
    <location>
        <begin position="139"/>
        <end position="159"/>
    </location>
</feature>
<evidence type="ECO:0000256" key="1">
    <source>
        <dbReference type="ARBA" id="ARBA00004651"/>
    </source>
</evidence>
<keyword evidence="14" id="KW-1185">Reference proteome</keyword>
<keyword evidence="3" id="KW-0716">Sensory transduction</keyword>
<dbReference type="GO" id="GO:0005886">
    <property type="term" value="C:plasma membrane"/>
    <property type="evidence" value="ECO:0007669"/>
    <property type="project" value="UniProtKB-SubCell"/>
</dbReference>
<evidence type="ECO:0000313" key="13">
    <source>
        <dbReference type="Ensembl" id="ENSSHAP00000030301.1"/>
    </source>
</evidence>
<evidence type="ECO:0000256" key="9">
    <source>
        <dbReference type="ARBA" id="ARBA00023170"/>
    </source>
</evidence>
<feature type="transmembrane region" description="Helical" evidence="11">
    <location>
        <begin position="26"/>
        <end position="52"/>
    </location>
</feature>
<feature type="transmembrane region" description="Helical" evidence="11">
    <location>
        <begin position="198"/>
        <end position="226"/>
    </location>
</feature>
<keyword evidence="6 11" id="KW-1133">Transmembrane helix</keyword>
<dbReference type="CDD" id="cd15225">
    <property type="entry name" value="7tmA_OR10A-like"/>
    <property type="match status" value="1"/>
</dbReference>
<feature type="domain" description="G-protein coupled receptors family 1 profile" evidence="12">
    <location>
        <begin position="42"/>
        <end position="289"/>
    </location>
</feature>
<feature type="transmembrane region" description="Helical" evidence="11">
    <location>
        <begin position="272"/>
        <end position="291"/>
    </location>
</feature>
<dbReference type="GO" id="GO:0004930">
    <property type="term" value="F:G protein-coupled receptor activity"/>
    <property type="evidence" value="ECO:0007669"/>
    <property type="project" value="UniProtKB-KW"/>
</dbReference>
<dbReference type="InParanoid" id="A0A7N4NY63"/>
<evidence type="ECO:0000256" key="10">
    <source>
        <dbReference type="ARBA" id="ARBA00023224"/>
    </source>
</evidence>
<evidence type="ECO:0000256" key="2">
    <source>
        <dbReference type="ARBA" id="ARBA00022475"/>
    </source>
</evidence>
<reference evidence="13 14" key="1">
    <citation type="journal article" date="2011" name="Proc. Natl. Acad. Sci. U.S.A.">
        <title>Genetic diversity and population structure of the endangered marsupial Sarcophilus harrisii (Tasmanian devil).</title>
        <authorList>
            <person name="Miller W."/>
            <person name="Hayes V.M."/>
            <person name="Ratan A."/>
            <person name="Petersen D.C."/>
            <person name="Wittekindt N.E."/>
            <person name="Miller J."/>
            <person name="Walenz B."/>
            <person name="Knight J."/>
            <person name="Qi J."/>
            <person name="Zhao F."/>
            <person name="Wang Q."/>
            <person name="Bedoya-Reina O.C."/>
            <person name="Katiyar N."/>
            <person name="Tomsho L.P."/>
            <person name="Kasson L.M."/>
            <person name="Hardie R.A."/>
            <person name="Woodbridge P."/>
            <person name="Tindall E.A."/>
            <person name="Bertelsen M.F."/>
            <person name="Dixon D."/>
            <person name="Pyecroft S."/>
            <person name="Helgen K.M."/>
            <person name="Lesk A.M."/>
            <person name="Pringle T.H."/>
            <person name="Patterson N."/>
            <person name="Zhang Y."/>
            <person name="Kreiss A."/>
            <person name="Woods G.M."/>
            <person name="Jones M.E."/>
            <person name="Schuster S.C."/>
        </authorList>
    </citation>
    <scope>NUCLEOTIDE SEQUENCE [LARGE SCALE GENOMIC DNA]</scope>
</reference>
<feature type="transmembrane region" description="Helical" evidence="11">
    <location>
        <begin position="238"/>
        <end position="260"/>
    </location>
</feature>
<dbReference type="Gene3D" id="1.20.1070.10">
    <property type="entry name" value="Rhodopsin 7-helix transmembrane proteins"/>
    <property type="match status" value="1"/>
</dbReference>
<evidence type="ECO:0000256" key="5">
    <source>
        <dbReference type="ARBA" id="ARBA00022725"/>
    </source>
</evidence>
<dbReference type="Ensembl" id="ENSSHAT00000030330.1">
    <property type="protein sequence ID" value="ENSSHAP00000030301.1"/>
    <property type="gene ID" value="ENSSHAG00000029472.1"/>
</dbReference>
<proteinExistence type="predicted"/>
<evidence type="ECO:0000256" key="11">
    <source>
        <dbReference type="SAM" id="Phobius"/>
    </source>
</evidence>
<dbReference type="FunCoup" id="A0A7N4NY63">
    <property type="interactions" value="497"/>
</dbReference>
<evidence type="ECO:0000256" key="7">
    <source>
        <dbReference type="ARBA" id="ARBA00023040"/>
    </source>
</evidence>
<dbReference type="InterPro" id="IPR000276">
    <property type="entry name" value="GPCR_Rhodpsn"/>
</dbReference>
<protein>
    <recommendedName>
        <fullName evidence="12">G-protein coupled receptors family 1 profile domain-containing protein</fullName>
    </recommendedName>
</protein>
<dbReference type="Pfam" id="PF13853">
    <property type="entry name" value="7tm_4"/>
    <property type="match status" value="1"/>
</dbReference>
<feature type="transmembrane region" description="Helical" evidence="11">
    <location>
        <begin position="59"/>
        <end position="80"/>
    </location>
</feature>
<evidence type="ECO:0000256" key="8">
    <source>
        <dbReference type="ARBA" id="ARBA00023136"/>
    </source>
</evidence>
<sequence>KMSQTNKTWVTEFFLLGLSDDPQTQLLLFVLFLAVYFGTILGNLLLTSLVLLDSQLHTPMYFFLCNLSLADLCFSTTTVPQALIHMLSRKKLISFTGCAAQVLLFLFFGSTQCALLGVMSYDRYLAICDPMHYPLIMTWKLCGILALGCWSSGLLASLMDSTFILGLPYQGDNHIAHFFCEAPALLVLASADTHRTELVIFLLGVVIIVTPVSLILVSYVCIIMSIIKMKTVSGRLKAFSTCGSHLIVVILFYGGAIINYMTPKSSLDLGKIISVFYAVVNPMLNPLIYSLRNEDVKKAFRNVANKLFL</sequence>
<dbReference type="PANTHER" id="PTHR26453">
    <property type="entry name" value="OLFACTORY RECEPTOR"/>
    <property type="match status" value="1"/>
</dbReference>
<accession>A0A7N4NY63</accession>
<evidence type="ECO:0000256" key="3">
    <source>
        <dbReference type="ARBA" id="ARBA00022606"/>
    </source>
</evidence>
<keyword evidence="5" id="KW-0552">Olfaction</keyword>
<keyword evidence="10" id="KW-0807">Transducer</keyword>
<dbReference type="SUPFAM" id="SSF81321">
    <property type="entry name" value="Family A G protein-coupled receptor-like"/>
    <property type="match status" value="1"/>
</dbReference>